<evidence type="ECO:0000256" key="1">
    <source>
        <dbReference type="ARBA" id="ARBA00018672"/>
    </source>
</evidence>
<evidence type="ECO:0000256" key="2">
    <source>
        <dbReference type="ARBA" id="ARBA00024867"/>
    </source>
</evidence>
<dbReference type="Pfam" id="PF00072">
    <property type="entry name" value="Response_reg"/>
    <property type="match status" value="1"/>
</dbReference>
<evidence type="ECO:0000313" key="5">
    <source>
        <dbReference type="EMBL" id="MBH1940158.1"/>
    </source>
</evidence>
<name>A0A8J7KZG4_9FIRM</name>
<gene>
    <name evidence="5" type="ORF">I5677_04520</name>
</gene>
<keyword evidence="6" id="KW-1185">Reference proteome</keyword>
<evidence type="ECO:0000313" key="6">
    <source>
        <dbReference type="Proteomes" id="UP000623269"/>
    </source>
</evidence>
<dbReference type="RefSeq" id="WP_197660376.1">
    <property type="nucleotide sequence ID" value="NZ_JAEAGR010000003.1"/>
</dbReference>
<dbReference type="PANTHER" id="PTHR43228">
    <property type="entry name" value="TWO-COMPONENT RESPONSE REGULATOR"/>
    <property type="match status" value="1"/>
</dbReference>
<dbReference type="InterPro" id="IPR011006">
    <property type="entry name" value="CheY-like_superfamily"/>
</dbReference>
<organism evidence="5 6">
    <name type="scientific">Mobilitalea sibirica</name>
    <dbReference type="NCBI Taxonomy" id="1462919"/>
    <lineage>
        <taxon>Bacteria</taxon>
        <taxon>Bacillati</taxon>
        <taxon>Bacillota</taxon>
        <taxon>Clostridia</taxon>
        <taxon>Lachnospirales</taxon>
        <taxon>Lachnospiraceae</taxon>
        <taxon>Mobilitalea</taxon>
    </lineage>
</organism>
<evidence type="ECO:0000259" key="4">
    <source>
        <dbReference type="PROSITE" id="PS50110"/>
    </source>
</evidence>
<dbReference type="SUPFAM" id="SSF52172">
    <property type="entry name" value="CheY-like"/>
    <property type="match status" value="1"/>
</dbReference>
<sequence>MARILMVDDSRTSRKILRSILEDNGHQIIGEAVNGEDAVNKFKELNPDITTMDITMPVMDGLEALKNIMDIDKNAKVVMVTAAGQKSKMVDAVKYGAAEFLAKPFESAQIIEIINRVL</sequence>
<dbReference type="PROSITE" id="PS50110">
    <property type="entry name" value="RESPONSE_REGULATORY"/>
    <property type="match status" value="1"/>
</dbReference>
<protein>
    <recommendedName>
        <fullName evidence="1">Stage 0 sporulation protein A homolog</fullName>
    </recommendedName>
</protein>
<proteinExistence type="predicted"/>
<evidence type="ECO:0000256" key="3">
    <source>
        <dbReference type="PROSITE-ProRule" id="PRU00169"/>
    </source>
</evidence>
<reference evidence="5" key="1">
    <citation type="submission" date="2020-12" db="EMBL/GenBank/DDBJ databases">
        <title>M. sibirica DSM 26468T genome.</title>
        <authorList>
            <person name="Thieme N."/>
            <person name="Rettenmaier R."/>
            <person name="Zverlov V."/>
            <person name="Liebl W."/>
        </authorList>
    </citation>
    <scope>NUCLEOTIDE SEQUENCE</scope>
    <source>
        <strain evidence="5">DSM 26468</strain>
    </source>
</reference>
<accession>A0A8J7KZG4</accession>
<dbReference type="InterPro" id="IPR052048">
    <property type="entry name" value="ST_Response_Regulator"/>
</dbReference>
<dbReference type="Gene3D" id="3.40.50.2300">
    <property type="match status" value="1"/>
</dbReference>
<dbReference type="PANTHER" id="PTHR43228:SF1">
    <property type="entry name" value="TWO-COMPONENT RESPONSE REGULATOR ARR22"/>
    <property type="match status" value="1"/>
</dbReference>
<dbReference type="InterPro" id="IPR001789">
    <property type="entry name" value="Sig_transdc_resp-reg_receiver"/>
</dbReference>
<dbReference type="AlphaFoldDB" id="A0A8J7KZG4"/>
<dbReference type="EMBL" id="JAEAGR010000003">
    <property type="protein sequence ID" value="MBH1940158.1"/>
    <property type="molecule type" value="Genomic_DNA"/>
</dbReference>
<keyword evidence="3" id="KW-0597">Phosphoprotein</keyword>
<dbReference type="Proteomes" id="UP000623269">
    <property type="component" value="Unassembled WGS sequence"/>
</dbReference>
<feature type="modified residue" description="4-aspartylphosphate" evidence="3">
    <location>
        <position position="53"/>
    </location>
</feature>
<comment type="function">
    <text evidence="2">May play the central regulatory role in sporulation. It may be an element of the effector pathway responsible for the activation of sporulation genes in response to nutritional stress. Spo0A may act in concert with spo0H (a sigma factor) to control the expression of some genes that are critical to the sporulation process.</text>
</comment>
<dbReference type="GO" id="GO:0000160">
    <property type="term" value="P:phosphorelay signal transduction system"/>
    <property type="evidence" value="ECO:0007669"/>
    <property type="project" value="InterPro"/>
</dbReference>
<dbReference type="SMART" id="SM00448">
    <property type="entry name" value="REC"/>
    <property type="match status" value="1"/>
</dbReference>
<comment type="caution">
    <text evidence="5">The sequence shown here is derived from an EMBL/GenBank/DDBJ whole genome shotgun (WGS) entry which is preliminary data.</text>
</comment>
<feature type="domain" description="Response regulatory" evidence="4">
    <location>
        <begin position="3"/>
        <end position="118"/>
    </location>
</feature>